<keyword evidence="3" id="KW-1185">Reference proteome</keyword>
<dbReference type="EMBL" id="BAABUJ010000013">
    <property type="protein sequence ID" value="GAA5799782.1"/>
    <property type="molecule type" value="Genomic_DNA"/>
</dbReference>
<feature type="non-terminal residue" evidence="2">
    <location>
        <position position="1"/>
    </location>
</feature>
<organism evidence="2 3">
    <name type="scientific">Helicostylum pulchrum</name>
    <dbReference type="NCBI Taxonomy" id="562976"/>
    <lineage>
        <taxon>Eukaryota</taxon>
        <taxon>Fungi</taxon>
        <taxon>Fungi incertae sedis</taxon>
        <taxon>Mucoromycota</taxon>
        <taxon>Mucoromycotina</taxon>
        <taxon>Mucoromycetes</taxon>
        <taxon>Mucorales</taxon>
        <taxon>Mucorineae</taxon>
        <taxon>Mucoraceae</taxon>
        <taxon>Helicostylum</taxon>
    </lineage>
</organism>
<feature type="compositionally biased region" description="Low complexity" evidence="1">
    <location>
        <begin position="54"/>
        <end position="63"/>
    </location>
</feature>
<dbReference type="PANTHER" id="PTHR43908">
    <property type="entry name" value="AT29763P-RELATED"/>
    <property type="match status" value="1"/>
</dbReference>
<dbReference type="Proteomes" id="UP001476247">
    <property type="component" value="Unassembled WGS sequence"/>
</dbReference>
<feature type="region of interest" description="Disordered" evidence="1">
    <location>
        <begin position="47"/>
        <end position="87"/>
    </location>
</feature>
<evidence type="ECO:0000256" key="1">
    <source>
        <dbReference type="SAM" id="MobiDB-lite"/>
    </source>
</evidence>
<proteinExistence type="predicted"/>
<evidence type="ECO:0000313" key="2">
    <source>
        <dbReference type="EMBL" id="GAA5799782.1"/>
    </source>
</evidence>
<protein>
    <submittedName>
        <fullName evidence="2">Uncharacterized protein</fullName>
    </submittedName>
</protein>
<name>A0ABP9XYE7_9FUNG</name>
<evidence type="ECO:0000313" key="3">
    <source>
        <dbReference type="Proteomes" id="UP001476247"/>
    </source>
</evidence>
<dbReference type="PANTHER" id="PTHR43908:SF3">
    <property type="entry name" value="AT29763P-RELATED"/>
    <property type="match status" value="1"/>
</dbReference>
<dbReference type="SUPFAM" id="SSF46565">
    <property type="entry name" value="Chaperone J-domain"/>
    <property type="match status" value="1"/>
</dbReference>
<comment type="caution">
    <text evidence="2">The sequence shown here is derived from an EMBL/GenBank/DDBJ whole genome shotgun (WGS) entry which is preliminary data.</text>
</comment>
<dbReference type="Gene3D" id="1.10.287.110">
    <property type="entry name" value="DnaJ domain"/>
    <property type="match status" value="1"/>
</dbReference>
<dbReference type="InterPro" id="IPR051100">
    <property type="entry name" value="DnaJ_subfamily_B/C"/>
</dbReference>
<sequence length="141" mass="16040">TNKEEALRCLKIAKNQYGSKNYEAAVRLTKKSLALFETKEAKEFLTRAEEKAASGESTGSSSSIPQVQKEEKPTTREKPSASEQSKEVREILACGTDYYKVLKVAKNCTEVEMKKSYRKVKMMTRMKKSVTKYFFLKKACT</sequence>
<reference evidence="2 3" key="1">
    <citation type="submission" date="2024-04" db="EMBL/GenBank/DDBJ databases">
        <title>genome sequences of Mucor flavus KT1a and Helicostylum pulchrum KT1b strains isolation_sourced from the surface of a dry-aged beef.</title>
        <authorList>
            <person name="Toyotome T."/>
            <person name="Hosono M."/>
            <person name="Torimaru M."/>
            <person name="Fukuda K."/>
            <person name="Mikami N."/>
        </authorList>
    </citation>
    <scope>NUCLEOTIDE SEQUENCE [LARGE SCALE GENOMIC DNA]</scope>
    <source>
        <strain evidence="2 3">KT1b</strain>
    </source>
</reference>
<feature type="compositionally biased region" description="Basic and acidic residues" evidence="1">
    <location>
        <begin position="68"/>
        <end position="87"/>
    </location>
</feature>
<accession>A0ABP9XYE7</accession>
<dbReference type="InterPro" id="IPR036869">
    <property type="entry name" value="J_dom_sf"/>
</dbReference>
<gene>
    <name evidence="2" type="ORF">HPULCUR_005200</name>
</gene>